<dbReference type="EMBL" id="JAACJK010000163">
    <property type="protein sequence ID" value="KAF5325918.1"/>
    <property type="molecule type" value="Genomic_DNA"/>
</dbReference>
<protein>
    <submittedName>
        <fullName evidence="2">Uncharacterized protein</fullName>
    </submittedName>
</protein>
<reference evidence="2 3" key="1">
    <citation type="journal article" date="2020" name="ISME J.">
        <title>Uncovering the hidden diversity of litter-decomposition mechanisms in mushroom-forming fungi.</title>
        <authorList>
            <person name="Floudas D."/>
            <person name="Bentzer J."/>
            <person name="Ahren D."/>
            <person name="Johansson T."/>
            <person name="Persson P."/>
            <person name="Tunlid A."/>
        </authorList>
    </citation>
    <scope>NUCLEOTIDE SEQUENCE [LARGE SCALE GENOMIC DNA]</scope>
    <source>
        <strain evidence="2 3">CBS 175.51</strain>
    </source>
</reference>
<organism evidence="2 3">
    <name type="scientific">Ephemerocybe angulata</name>
    <dbReference type="NCBI Taxonomy" id="980116"/>
    <lineage>
        <taxon>Eukaryota</taxon>
        <taxon>Fungi</taxon>
        <taxon>Dikarya</taxon>
        <taxon>Basidiomycota</taxon>
        <taxon>Agaricomycotina</taxon>
        <taxon>Agaricomycetes</taxon>
        <taxon>Agaricomycetidae</taxon>
        <taxon>Agaricales</taxon>
        <taxon>Agaricineae</taxon>
        <taxon>Psathyrellaceae</taxon>
        <taxon>Ephemerocybe</taxon>
    </lineage>
</organism>
<comment type="caution">
    <text evidence="2">The sequence shown here is derived from an EMBL/GenBank/DDBJ whole genome shotgun (WGS) entry which is preliminary data.</text>
</comment>
<evidence type="ECO:0000313" key="2">
    <source>
        <dbReference type="EMBL" id="KAF5325918.1"/>
    </source>
</evidence>
<proteinExistence type="predicted"/>
<feature type="region of interest" description="Disordered" evidence="1">
    <location>
        <begin position="181"/>
        <end position="202"/>
    </location>
</feature>
<dbReference type="OrthoDB" id="10380930at2759"/>
<sequence>MASLATEVAQYDENRRLESLNIADTIQLAKDELHDLSTFLRLRNQATESADVSVPESFQEPGLAEGAMHQDGGLRDGRNKIANLQSDSLIDFRGASLSRAQGASVGSSASDLSSYHSDDELWENYELGRSEMGTKTWASTTNPWFHSFGTGKFANRASPSVSASPASGSTALCGKERQEAYRISPSPTPLSSNPSAKHDERAPTPINLMHMLQINEIQNQLSDLSDSQLTIVHLLEDETLKMVDQLKQYPSQGQLVARLAQVEESIQSLTDVSLLGHRRAPPQIQQFFNTPSRKAL</sequence>
<accession>A0A8H5F7D5</accession>
<feature type="region of interest" description="Disordered" evidence="1">
    <location>
        <begin position="51"/>
        <end position="77"/>
    </location>
</feature>
<evidence type="ECO:0000256" key="1">
    <source>
        <dbReference type="SAM" id="MobiDB-lite"/>
    </source>
</evidence>
<gene>
    <name evidence="2" type="ORF">D9611_000997</name>
</gene>
<dbReference type="Proteomes" id="UP000541558">
    <property type="component" value="Unassembled WGS sequence"/>
</dbReference>
<dbReference type="AlphaFoldDB" id="A0A8H5F7D5"/>
<keyword evidence="3" id="KW-1185">Reference proteome</keyword>
<evidence type="ECO:0000313" key="3">
    <source>
        <dbReference type="Proteomes" id="UP000541558"/>
    </source>
</evidence>
<name>A0A8H5F7D5_9AGAR</name>